<reference evidence="6" key="1">
    <citation type="submission" date="2020-05" db="EMBL/GenBank/DDBJ databases">
        <title>Complete genome sequence of Pseudomonas sp. Sm006.</title>
        <authorList>
            <person name="Takeuchi K."/>
            <person name="Someya N."/>
        </authorList>
    </citation>
    <scope>NUCLEOTIDE SEQUENCE</scope>
    <source>
        <strain evidence="6">Sm006</strain>
    </source>
</reference>
<comment type="subcellular location">
    <subcellularLocation>
        <location evidence="1">Endomembrane system</location>
        <topology evidence="1">Multi-pass membrane protein</topology>
    </subcellularLocation>
</comment>
<dbReference type="Proteomes" id="UP001064896">
    <property type="component" value="Chromosome"/>
</dbReference>
<dbReference type="GO" id="GO:0032259">
    <property type="term" value="P:methylation"/>
    <property type="evidence" value="ECO:0007669"/>
    <property type="project" value="UniProtKB-KW"/>
</dbReference>
<dbReference type="Gene3D" id="1.20.120.1630">
    <property type="match status" value="1"/>
</dbReference>
<dbReference type="Pfam" id="PF04191">
    <property type="entry name" value="PEMT"/>
    <property type="match status" value="1"/>
</dbReference>
<evidence type="ECO:0000256" key="3">
    <source>
        <dbReference type="ARBA" id="ARBA00022989"/>
    </source>
</evidence>
<proteinExistence type="predicted"/>
<evidence type="ECO:0000313" key="6">
    <source>
        <dbReference type="EMBL" id="BCD89130.1"/>
    </source>
</evidence>
<dbReference type="GO" id="GO:0004671">
    <property type="term" value="F:protein C-terminal S-isoprenylcysteine carboxyl O-methyltransferase activity"/>
    <property type="evidence" value="ECO:0007669"/>
    <property type="project" value="UniProtKB-EC"/>
</dbReference>
<dbReference type="InterPro" id="IPR007318">
    <property type="entry name" value="Phopholipid_MeTrfase"/>
</dbReference>
<evidence type="ECO:0000256" key="5">
    <source>
        <dbReference type="SAM" id="Phobius"/>
    </source>
</evidence>
<dbReference type="PANTHER" id="PTHR12714">
    <property type="entry name" value="PROTEIN-S ISOPRENYLCYSTEINE O-METHYLTRANSFERASE"/>
    <property type="match status" value="1"/>
</dbReference>
<dbReference type="PANTHER" id="PTHR12714:SF24">
    <property type="entry name" value="SLR1182 PROTEIN"/>
    <property type="match status" value="1"/>
</dbReference>
<keyword evidence="7" id="KW-0808">Transferase</keyword>
<evidence type="ECO:0000256" key="2">
    <source>
        <dbReference type="ARBA" id="ARBA00022692"/>
    </source>
</evidence>
<dbReference type="GO" id="GO:0012505">
    <property type="term" value="C:endomembrane system"/>
    <property type="evidence" value="ECO:0007669"/>
    <property type="project" value="UniProtKB-SubCell"/>
</dbReference>
<protein>
    <submittedName>
        <fullName evidence="7">Isoprenylcysteine carboxylmethyltransferase family protein</fullName>
        <ecNumber evidence="7">2.1.1.100</ecNumber>
        <ecNumber evidence="7">2.1.1.334</ecNumber>
    </submittedName>
    <submittedName>
        <fullName evidence="6">Membrane protein</fullName>
    </submittedName>
</protein>
<organism evidence="7">
    <name type="scientific">Pseudomonas solani</name>
    <dbReference type="NCBI Taxonomy" id="2731552"/>
    <lineage>
        <taxon>Bacteria</taxon>
        <taxon>Pseudomonadati</taxon>
        <taxon>Pseudomonadota</taxon>
        <taxon>Gammaproteobacteria</taxon>
        <taxon>Pseudomonadales</taxon>
        <taxon>Pseudomonadaceae</taxon>
        <taxon>Pseudomonas</taxon>
    </lineage>
</organism>
<dbReference type="EMBL" id="AP023081">
    <property type="protein sequence ID" value="BCD89130.1"/>
    <property type="molecule type" value="Genomic_DNA"/>
</dbReference>
<accession>A0AAU7YAT8</accession>
<keyword evidence="7" id="KW-0489">Methyltransferase</keyword>
<keyword evidence="8" id="KW-1185">Reference proteome</keyword>
<keyword evidence="3 5" id="KW-1133">Transmembrane helix</keyword>
<keyword evidence="4 5" id="KW-0472">Membrane</keyword>
<dbReference type="EC" id="2.1.1.334" evidence="7"/>
<feature type="transmembrane region" description="Helical" evidence="5">
    <location>
        <begin position="92"/>
        <end position="122"/>
    </location>
</feature>
<dbReference type="EC" id="2.1.1.100" evidence="7"/>
<keyword evidence="2 5" id="KW-0812">Transmembrane</keyword>
<name>A0AAU7YAT8_9PSED</name>
<dbReference type="EMBL" id="CP158373">
    <property type="protein sequence ID" value="XBY66831.1"/>
    <property type="molecule type" value="Genomic_DNA"/>
</dbReference>
<evidence type="ECO:0000313" key="8">
    <source>
        <dbReference type="Proteomes" id="UP001064896"/>
    </source>
</evidence>
<evidence type="ECO:0000256" key="4">
    <source>
        <dbReference type="ARBA" id="ARBA00023136"/>
    </source>
</evidence>
<evidence type="ECO:0000313" key="7">
    <source>
        <dbReference type="EMBL" id="XBY66831.1"/>
    </source>
</evidence>
<gene>
    <name evidence="7" type="ORF">ABS648_13990</name>
    <name evidence="6" type="ORF">PSm6_55370</name>
</gene>
<feature type="transmembrane region" description="Helical" evidence="5">
    <location>
        <begin position="37"/>
        <end position="60"/>
    </location>
</feature>
<dbReference type="RefSeq" id="WP_021220200.1">
    <property type="nucleotide sequence ID" value="NZ_AP023081.1"/>
</dbReference>
<evidence type="ECO:0000256" key="1">
    <source>
        <dbReference type="ARBA" id="ARBA00004127"/>
    </source>
</evidence>
<reference evidence="7" key="2">
    <citation type="submission" date="2023-08" db="EMBL/GenBank/DDBJ databases">
        <title>Increased levels of nutrients transform a symbiont into a lethal pathobiont.</title>
        <authorList>
            <person name="Lachnit T."/>
            <person name="Ulrich L."/>
            <person name="Willmer F.M."/>
            <person name="Hasenbein T."/>
            <person name="Steiner L.X."/>
            <person name="Wolters M."/>
            <person name="Herbst E.M."/>
            <person name="Deines P."/>
        </authorList>
    </citation>
    <scope>NUCLEOTIDE SEQUENCE</scope>
    <source>
        <strain evidence="7">T3</strain>
    </source>
</reference>
<sequence>MDWLEKRVPPLMVAGAFALLMALLAQPVPPIGVAQAWRLVMALVLLLVGLGICLAGVASFRLAQTTVNPLAPEQATALVQSGIYRYTRNPMYLGFALVLLAWAALLAAPLSLLGVAGFVLYLDRLQIAPEERALAELFGSEYAGYCQRVRRWL</sequence>
<dbReference type="AlphaFoldDB" id="A0AAU7YAT8"/>